<organism evidence="2 3">
    <name type="scientific">Spiroplasma diminutum CUAS-1</name>
    <dbReference type="NCBI Taxonomy" id="1276221"/>
    <lineage>
        <taxon>Bacteria</taxon>
        <taxon>Bacillati</taxon>
        <taxon>Mycoplasmatota</taxon>
        <taxon>Mollicutes</taxon>
        <taxon>Entomoplasmatales</taxon>
        <taxon>Spiroplasmataceae</taxon>
        <taxon>Spiroplasma</taxon>
    </lineage>
</organism>
<dbReference type="InterPro" id="IPR000182">
    <property type="entry name" value="GNAT_dom"/>
</dbReference>
<dbReference type="RefSeq" id="WP_020836215.1">
    <property type="nucleotide sequence ID" value="NC_021833.1"/>
</dbReference>
<dbReference type="STRING" id="1276221.SDIMI_v3c02780"/>
<sequence length="256" mass="30591">MELKYKSKISDIKKYDIIAKVYLSYYVDPIYNEITQNQTENHEVLTFKNHPSSIIKSNWNYEFENLDEVKEFKPKFLTNFTTKEYKNMELTNGIEFKTNYKFMALDLNEKDRYENIEIDKAQFLRVETKDQLDSFVKNVATIFSEEVTDSKKFYGLFEQYQKISDLFIIKYEDEYVGTGHLIHFDDKSTVIDDITMLESVRGKGLATFLMKSLINRCLEKGQKEVYLFGSEMAFNIYKKLGFIEEDFWLEQYKINY</sequence>
<dbReference type="Proteomes" id="UP000014983">
    <property type="component" value="Chromosome"/>
</dbReference>
<dbReference type="PROSITE" id="PS51186">
    <property type="entry name" value="GNAT"/>
    <property type="match status" value="1"/>
</dbReference>
<dbReference type="KEGG" id="sdi:SDIMI_v3c02780"/>
<reference evidence="2 3" key="1">
    <citation type="journal article" date="2013" name="Genome Biol. Evol.">
        <title>Comparison of metabolic capacities and inference of gene content evolution in mosquito-associated Spiroplasma diminutum and S. taiwanense.</title>
        <authorList>
            <person name="Lo W.S."/>
            <person name="Ku C."/>
            <person name="Chen L.L."/>
            <person name="Chang T.H."/>
            <person name="Kuo C.H."/>
        </authorList>
    </citation>
    <scope>NUCLEOTIDE SEQUENCE [LARGE SCALE GENOMIC DNA]</scope>
    <source>
        <strain evidence="2">CUAS-1</strain>
    </source>
</reference>
<dbReference type="EMBL" id="CP005076">
    <property type="protein sequence ID" value="AGR41982.1"/>
    <property type="molecule type" value="Genomic_DNA"/>
</dbReference>
<evidence type="ECO:0000313" key="2">
    <source>
        <dbReference type="EMBL" id="AGR41982.1"/>
    </source>
</evidence>
<dbReference type="SUPFAM" id="SSF55729">
    <property type="entry name" value="Acyl-CoA N-acyltransferases (Nat)"/>
    <property type="match status" value="1"/>
</dbReference>
<dbReference type="PATRIC" id="fig|1276221.3.peg.275"/>
<evidence type="ECO:0000259" key="1">
    <source>
        <dbReference type="PROSITE" id="PS51186"/>
    </source>
</evidence>
<dbReference type="GO" id="GO:0016747">
    <property type="term" value="F:acyltransferase activity, transferring groups other than amino-acyl groups"/>
    <property type="evidence" value="ECO:0007669"/>
    <property type="project" value="InterPro"/>
</dbReference>
<dbReference type="OrthoDB" id="119498at2"/>
<gene>
    <name evidence="2" type="ORF">SDIMI_v3c02780</name>
</gene>
<proteinExistence type="predicted"/>
<keyword evidence="3" id="KW-1185">Reference proteome</keyword>
<protein>
    <recommendedName>
        <fullName evidence="1">N-acetyltransferase domain-containing protein</fullName>
    </recommendedName>
</protein>
<dbReference type="eggNOG" id="COG0456">
    <property type="taxonomic scope" value="Bacteria"/>
</dbReference>
<dbReference type="InterPro" id="IPR016181">
    <property type="entry name" value="Acyl_CoA_acyltransferase"/>
</dbReference>
<dbReference type="InParanoid" id="S5M1P0"/>
<accession>S5M1P0</accession>
<dbReference type="AlphaFoldDB" id="S5M1P0"/>
<dbReference type="CDD" id="cd04301">
    <property type="entry name" value="NAT_SF"/>
    <property type="match status" value="1"/>
</dbReference>
<feature type="domain" description="N-acetyltransferase" evidence="1">
    <location>
        <begin position="122"/>
        <end position="256"/>
    </location>
</feature>
<evidence type="ECO:0000313" key="3">
    <source>
        <dbReference type="Proteomes" id="UP000014983"/>
    </source>
</evidence>
<dbReference type="HOGENOM" id="CLU_1085456_0_0_14"/>
<dbReference type="Gene3D" id="3.40.630.30">
    <property type="match status" value="1"/>
</dbReference>
<dbReference type="Pfam" id="PF00583">
    <property type="entry name" value="Acetyltransf_1"/>
    <property type="match status" value="1"/>
</dbReference>
<name>S5M1P0_9MOLU</name>